<evidence type="ECO:0000256" key="1">
    <source>
        <dbReference type="ARBA" id="ARBA00022729"/>
    </source>
</evidence>
<keyword evidence="1 2" id="KW-0732">Signal</keyword>
<evidence type="ECO:0000313" key="5">
    <source>
        <dbReference type="Proteomes" id="UP000247903"/>
    </source>
</evidence>
<accession>A0A2V4BNL3</accession>
<feature type="chain" id="PRO_5015841702" description="Secretion system C-terminal sorting domain-containing protein" evidence="2">
    <location>
        <begin position="31"/>
        <end position="297"/>
    </location>
</feature>
<gene>
    <name evidence="4" type="ORF">DMB65_18890</name>
</gene>
<proteinExistence type="predicted"/>
<dbReference type="Proteomes" id="UP000247903">
    <property type="component" value="Unassembled WGS sequence"/>
</dbReference>
<keyword evidence="5" id="KW-1185">Reference proteome</keyword>
<dbReference type="InterPro" id="IPR026444">
    <property type="entry name" value="Secre_tail"/>
</dbReference>
<feature type="signal peptide" evidence="2">
    <location>
        <begin position="1"/>
        <end position="30"/>
    </location>
</feature>
<evidence type="ECO:0000256" key="2">
    <source>
        <dbReference type="SAM" id="SignalP"/>
    </source>
</evidence>
<evidence type="ECO:0000259" key="3">
    <source>
        <dbReference type="Pfam" id="PF18962"/>
    </source>
</evidence>
<organism evidence="4 5">
    <name type="scientific">Flavobacterium cheongpyeongense</name>
    <dbReference type="NCBI Taxonomy" id="2212651"/>
    <lineage>
        <taxon>Bacteria</taxon>
        <taxon>Pseudomonadati</taxon>
        <taxon>Bacteroidota</taxon>
        <taxon>Flavobacteriia</taxon>
        <taxon>Flavobacteriales</taxon>
        <taxon>Flavobacteriaceae</taxon>
        <taxon>Flavobacterium</taxon>
    </lineage>
</organism>
<feature type="domain" description="Secretion system C-terminal sorting" evidence="3">
    <location>
        <begin position="224"/>
        <end position="291"/>
    </location>
</feature>
<reference evidence="4 5" key="1">
    <citation type="submission" date="2018-05" db="EMBL/GenBank/DDBJ databases">
        <title>Flavobacterium sp. strain IMCC34759, incomplete genome.</title>
        <authorList>
            <person name="Joung Y."/>
            <person name="Cho J."/>
        </authorList>
    </citation>
    <scope>NUCLEOTIDE SEQUENCE [LARGE SCALE GENOMIC DNA]</scope>
    <source>
        <strain evidence="4 5">IMCC34759</strain>
    </source>
</reference>
<dbReference type="NCBIfam" id="TIGR04183">
    <property type="entry name" value="Por_Secre_tail"/>
    <property type="match status" value="1"/>
</dbReference>
<protein>
    <recommendedName>
        <fullName evidence="3">Secretion system C-terminal sorting domain-containing protein</fullName>
    </recommendedName>
</protein>
<evidence type="ECO:0000313" key="4">
    <source>
        <dbReference type="EMBL" id="PXY39220.1"/>
    </source>
</evidence>
<dbReference type="AlphaFoldDB" id="A0A2V4BNL3"/>
<dbReference type="OrthoDB" id="964745at2"/>
<dbReference type="RefSeq" id="WP_110308191.1">
    <property type="nucleotide sequence ID" value="NZ_QJHK01000022.1"/>
</dbReference>
<dbReference type="Pfam" id="PF18962">
    <property type="entry name" value="Por_Secre_tail"/>
    <property type="match status" value="1"/>
</dbReference>
<name>A0A2V4BNL3_9FLAO</name>
<sequence length="297" mass="32378">MKKKLHLKKQNNLTGILLLILFCFSGTSKAQQFIGGTLDGNFTNVVTGWTTADSGASASVSGGFWNMSMGLQSNGKYRGDIWYNLAGNSGNYITLNSTNDAYIAIKFKGARPSGALKFEMNRSTGPTTNAWDNTAWNSGSPDGSFTDSNGDKTYYFKLTNDADFAGGNLTYRMLHLIVADNPVTETSYKVDWIATFDSTAAIETYVTATTLGVNDYQVGNDVSIYPNPSNENSFNLDLGNLLSESNVNVKIYNLLGQLVLENNILPTSSTIQINHNLKTGLYLVMVNNKANIKLMVK</sequence>
<dbReference type="EMBL" id="QJHK01000022">
    <property type="protein sequence ID" value="PXY39220.1"/>
    <property type="molecule type" value="Genomic_DNA"/>
</dbReference>
<comment type="caution">
    <text evidence="4">The sequence shown here is derived from an EMBL/GenBank/DDBJ whole genome shotgun (WGS) entry which is preliminary data.</text>
</comment>